<reference evidence="2 3" key="1">
    <citation type="journal article" date="2018" name="Sci. Data">
        <title>The draft genome sequence of cork oak.</title>
        <authorList>
            <person name="Ramos A.M."/>
            <person name="Usie A."/>
            <person name="Barbosa P."/>
            <person name="Barros P.M."/>
            <person name="Capote T."/>
            <person name="Chaves I."/>
            <person name="Simoes F."/>
            <person name="Abreu I."/>
            <person name="Carrasquinho I."/>
            <person name="Faro C."/>
            <person name="Guimaraes J.B."/>
            <person name="Mendonca D."/>
            <person name="Nobrega F."/>
            <person name="Rodrigues L."/>
            <person name="Saibo N.J.M."/>
            <person name="Varela M.C."/>
            <person name="Egas C."/>
            <person name="Matos J."/>
            <person name="Miguel C.M."/>
            <person name="Oliveira M.M."/>
            <person name="Ricardo C.P."/>
            <person name="Goncalves S."/>
        </authorList>
    </citation>
    <scope>NUCLEOTIDE SEQUENCE [LARGE SCALE GENOMIC DNA]</scope>
    <source>
        <strain evidence="3">cv. HL8</strain>
    </source>
</reference>
<keyword evidence="3" id="KW-1185">Reference proteome</keyword>
<organism evidence="2 3">
    <name type="scientific">Quercus suber</name>
    <name type="common">Cork oak</name>
    <dbReference type="NCBI Taxonomy" id="58331"/>
    <lineage>
        <taxon>Eukaryota</taxon>
        <taxon>Viridiplantae</taxon>
        <taxon>Streptophyta</taxon>
        <taxon>Embryophyta</taxon>
        <taxon>Tracheophyta</taxon>
        <taxon>Spermatophyta</taxon>
        <taxon>Magnoliopsida</taxon>
        <taxon>eudicotyledons</taxon>
        <taxon>Gunneridae</taxon>
        <taxon>Pentapetalae</taxon>
        <taxon>rosids</taxon>
        <taxon>fabids</taxon>
        <taxon>Fagales</taxon>
        <taxon>Fagaceae</taxon>
        <taxon>Quercus</taxon>
    </lineage>
</organism>
<dbReference type="GO" id="GO:0045727">
    <property type="term" value="P:positive regulation of translation"/>
    <property type="evidence" value="ECO:0007669"/>
    <property type="project" value="TreeGrafter"/>
</dbReference>
<feature type="non-terminal residue" evidence="2">
    <location>
        <position position="178"/>
    </location>
</feature>
<dbReference type="InterPro" id="IPR031157">
    <property type="entry name" value="G_TR_CS"/>
</dbReference>
<dbReference type="PANTHER" id="PTHR43512">
    <property type="entry name" value="TRANSLATION FACTOR GUF1-RELATED"/>
    <property type="match status" value="1"/>
</dbReference>
<dbReference type="Pfam" id="PF00009">
    <property type="entry name" value="GTP_EFTU"/>
    <property type="match status" value="1"/>
</dbReference>
<evidence type="ECO:0000313" key="3">
    <source>
        <dbReference type="Proteomes" id="UP000237347"/>
    </source>
</evidence>
<dbReference type="PROSITE" id="PS51722">
    <property type="entry name" value="G_TR_2"/>
    <property type="match status" value="1"/>
</dbReference>
<dbReference type="Gene3D" id="3.40.50.300">
    <property type="entry name" value="P-loop containing nucleotide triphosphate hydrolases"/>
    <property type="match status" value="1"/>
</dbReference>
<comment type="caution">
    <text evidence="2">The sequence shown here is derived from an EMBL/GenBank/DDBJ whole genome shotgun (WGS) entry which is preliminary data.</text>
</comment>
<evidence type="ECO:0000313" key="2">
    <source>
        <dbReference type="EMBL" id="KAK7815621.1"/>
    </source>
</evidence>
<feature type="domain" description="Tr-type G" evidence="1">
    <location>
        <begin position="94"/>
        <end position="178"/>
    </location>
</feature>
<sequence>MAAGLSSRALFLSINNSYHQHHCSQTFRFSFEERRRSRRRVSRSRSFSSLPLSLSTSNRVSSLSSRPVLCQSSSTDLDVAVQAGQDRLLKVPVSRIRNFCIIAHIDHGKSTLADKLLQITGTVLKREMKEQFLDNMDLERERGITIKLQAARMRYVFKGEPYCLNLIDTPGHVDFSYE</sequence>
<accession>A0AAW0IN82</accession>
<dbReference type="GO" id="GO:0043022">
    <property type="term" value="F:ribosome binding"/>
    <property type="evidence" value="ECO:0007669"/>
    <property type="project" value="TreeGrafter"/>
</dbReference>
<dbReference type="GO" id="GO:0005525">
    <property type="term" value="F:GTP binding"/>
    <property type="evidence" value="ECO:0007669"/>
    <property type="project" value="InterPro"/>
</dbReference>
<protein>
    <submittedName>
        <fullName evidence="2">Translation factor guf1 like protein</fullName>
    </submittedName>
</protein>
<dbReference type="PANTHER" id="PTHR43512:SF4">
    <property type="entry name" value="TRANSLATION FACTOR GUF1 HOMOLOG, CHLOROPLASTIC"/>
    <property type="match status" value="1"/>
</dbReference>
<name>A0AAW0IN82_QUESU</name>
<evidence type="ECO:0000259" key="1">
    <source>
        <dbReference type="PROSITE" id="PS51722"/>
    </source>
</evidence>
<dbReference type="InterPro" id="IPR000795">
    <property type="entry name" value="T_Tr_GTP-bd_dom"/>
</dbReference>
<dbReference type="Proteomes" id="UP000237347">
    <property type="component" value="Unassembled WGS sequence"/>
</dbReference>
<dbReference type="GO" id="GO:0003924">
    <property type="term" value="F:GTPase activity"/>
    <property type="evidence" value="ECO:0007669"/>
    <property type="project" value="InterPro"/>
</dbReference>
<dbReference type="PRINTS" id="PR00315">
    <property type="entry name" value="ELONGATNFCT"/>
</dbReference>
<proteinExistence type="predicted"/>
<dbReference type="PROSITE" id="PS00301">
    <property type="entry name" value="G_TR_1"/>
    <property type="match status" value="1"/>
</dbReference>
<dbReference type="SUPFAM" id="SSF52540">
    <property type="entry name" value="P-loop containing nucleoside triphosphate hydrolases"/>
    <property type="match status" value="1"/>
</dbReference>
<gene>
    <name evidence="2" type="ORF">CFP56_001392</name>
</gene>
<dbReference type="InterPro" id="IPR027417">
    <property type="entry name" value="P-loop_NTPase"/>
</dbReference>
<dbReference type="InterPro" id="IPR006297">
    <property type="entry name" value="EF-4"/>
</dbReference>
<dbReference type="AlphaFoldDB" id="A0AAW0IN82"/>
<dbReference type="EMBL" id="PKMF04000994">
    <property type="protein sequence ID" value="KAK7815621.1"/>
    <property type="molecule type" value="Genomic_DNA"/>
</dbReference>